<dbReference type="CDD" id="cd05237">
    <property type="entry name" value="UDP_invert_4-6DH_SDR_e"/>
    <property type="match status" value="1"/>
</dbReference>
<organism evidence="3 4">
    <name type="scientific">Acetivibrio thermocellus AD2</name>
    <dbReference type="NCBI Taxonomy" id="1138384"/>
    <lineage>
        <taxon>Bacteria</taxon>
        <taxon>Bacillati</taxon>
        <taxon>Bacillota</taxon>
        <taxon>Clostridia</taxon>
        <taxon>Eubacteriales</taxon>
        <taxon>Oscillospiraceae</taxon>
        <taxon>Acetivibrio</taxon>
    </lineage>
</organism>
<gene>
    <name evidence="3" type="ORF">M972_113030</name>
</gene>
<dbReference type="RefSeq" id="WP_003513590.1">
    <property type="nucleotide sequence ID" value="NZ_CP013828.1"/>
</dbReference>
<reference evidence="3 4" key="1">
    <citation type="submission" date="2017-09" db="EMBL/GenBank/DDBJ databases">
        <title>Evaluation of Pacific Biosciences Sequencing Technology to Finishing C. thermocellum Genome Sequences.</title>
        <authorList>
            <person name="Brown S."/>
        </authorList>
    </citation>
    <scope>NUCLEOTIDE SEQUENCE [LARGE SCALE GENOMIC DNA]</scope>
    <source>
        <strain evidence="3 4">AD2</strain>
    </source>
</reference>
<dbReference type="InterPro" id="IPR003869">
    <property type="entry name" value="Polysac_CapD-like"/>
</dbReference>
<dbReference type="InterPro" id="IPR036291">
    <property type="entry name" value="NAD(P)-bd_dom_sf"/>
</dbReference>
<sequence length="332" mass="37423">MFKDKKILVIGGTGSIGQALIERILTENPAVIRVYSRDEYKQFLLAEKFRENANIRYLIGDVRDEDRLDRAMNDIDIVFNLAALKHVPACEYNPFEAVRTNVIGSQNVIACAMANKVKKVIYTSSDKAVSPTNTMGATKLLAERLMSSSNYSRGNTGTVFASVRFGNVMGTRGSVIPLFKQQVLEKGYITVTEPEMTRFMMSLSQAVELTIKACSIARGGEVFVLKMPVIRLKDLAEVIIEDMCKKNNIDPEKIEIKKIGLRPGEKMYEELMSEDESTKAVELNDMYVIMPPFENSYYINARKAVIGNYSSQKEKTLTKSQIRELLVREKLI</sequence>
<dbReference type="Pfam" id="PF02719">
    <property type="entry name" value="Polysacc_synt_2"/>
    <property type="match status" value="1"/>
</dbReference>
<comment type="caution">
    <text evidence="3">The sequence shown here is derived from an EMBL/GenBank/DDBJ whole genome shotgun (WGS) entry which is preliminary data.</text>
</comment>
<comment type="similarity">
    <text evidence="1">Belongs to the polysaccharide synthase family.</text>
</comment>
<accession>A0AB36TJW0</accession>
<dbReference type="AlphaFoldDB" id="A0AB36TJW0"/>
<dbReference type="SUPFAM" id="SSF51735">
    <property type="entry name" value="NAD(P)-binding Rossmann-fold domains"/>
    <property type="match status" value="1"/>
</dbReference>
<evidence type="ECO:0000256" key="1">
    <source>
        <dbReference type="ARBA" id="ARBA00007430"/>
    </source>
</evidence>
<dbReference type="GeneID" id="35804885"/>
<evidence type="ECO:0000313" key="4">
    <source>
        <dbReference type="Proteomes" id="UP000223596"/>
    </source>
</evidence>
<dbReference type="PANTHER" id="PTHR43318:SF2">
    <property type="entry name" value="UDP-N-ACETYLGLUCOSAMINE 4,6-DEHYDRATASE (INVERTING)"/>
    <property type="match status" value="1"/>
</dbReference>
<dbReference type="EMBL" id="PDBW01000001">
    <property type="protein sequence ID" value="PFH04202.1"/>
    <property type="molecule type" value="Genomic_DNA"/>
</dbReference>
<dbReference type="Gene3D" id="3.40.50.720">
    <property type="entry name" value="NAD(P)-binding Rossmann-like Domain"/>
    <property type="match status" value="1"/>
</dbReference>
<dbReference type="InterPro" id="IPR051203">
    <property type="entry name" value="Polysaccharide_Synthase-Rel"/>
</dbReference>
<evidence type="ECO:0000313" key="3">
    <source>
        <dbReference type="EMBL" id="PFH04202.1"/>
    </source>
</evidence>
<protein>
    <submittedName>
        <fullName evidence="3">Polysaccharide biosynthesis protein</fullName>
    </submittedName>
</protein>
<feature type="domain" description="Polysaccharide biosynthesis protein CapD-like" evidence="2">
    <location>
        <begin position="7"/>
        <end position="290"/>
    </location>
</feature>
<dbReference type="Proteomes" id="UP000223596">
    <property type="component" value="Unassembled WGS sequence"/>
</dbReference>
<evidence type="ECO:0000259" key="2">
    <source>
        <dbReference type="Pfam" id="PF02719"/>
    </source>
</evidence>
<name>A0AB36TJW0_ACETH</name>
<proteinExistence type="inferred from homology"/>
<dbReference type="PANTHER" id="PTHR43318">
    <property type="entry name" value="UDP-N-ACETYLGLUCOSAMINE 4,6-DEHYDRATASE"/>
    <property type="match status" value="1"/>
</dbReference>